<dbReference type="InterPro" id="IPR019613">
    <property type="entry name" value="DUF4198"/>
</dbReference>
<protein>
    <submittedName>
        <fullName evidence="2">Uncharacterized conserved protein, contains GH25 family domain</fullName>
    </submittedName>
</protein>
<accession>A0A1T5E968</accession>
<proteinExistence type="predicted"/>
<organism evidence="2 3">
    <name type="scientific">Dyadobacter psychrophilus</name>
    <dbReference type="NCBI Taxonomy" id="651661"/>
    <lineage>
        <taxon>Bacteria</taxon>
        <taxon>Pseudomonadati</taxon>
        <taxon>Bacteroidota</taxon>
        <taxon>Cytophagia</taxon>
        <taxon>Cytophagales</taxon>
        <taxon>Spirosomataceae</taxon>
        <taxon>Dyadobacter</taxon>
    </lineage>
</organism>
<keyword evidence="1" id="KW-0812">Transmembrane</keyword>
<keyword evidence="3" id="KW-1185">Reference proteome</keyword>
<name>A0A1T5E968_9BACT</name>
<sequence length="266" mass="29161">MHKIELAHTFADIIGTTKNKFLVSFLLLTMKTTFSIIALMLLSVSNLFAHALWIETNTTGKAGQKQAVKIVYAEPDEKPEKLADWYSDVKEFELWLTTPDKQKVKLVTVAGEDHFTSEFTPDKDGVYTLSISKAAKELGGSTIYQFNAGAIVKVGKSLAGNEPSFNGNEIKVFADASKSFKANQPLNLTTILKDKPTEKLHVGISSPSGWNRNISSDANGVAAFTPIWPGTYKIEASTSEKAEGDHFGKPYKAIWRCATLLVDVAQ</sequence>
<dbReference type="Proteomes" id="UP000190897">
    <property type="component" value="Unassembled WGS sequence"/>
</dbReference>
<dbReference type="EMBL" id="FUZA01000002">
    <property type="protein sequence ID" value="SKB80359.1"/>
    <property type="molecule type" value="Genomic_DNA"/>
</dbReference>
<dbReference type="STRING" id="651661.SAMN05660293_02235"/>
<evidence type="ECO:0000256" key="1">
    <source>
        <dbReference type="SAM" id="Phobius"/>
    </source>
</evidence>
<gene>
    <name evidence="2" type="ORF">SAMN05660293_02235</name>
</gene>
<dbReference type="AlphaFoldDB" id="A0A1T5E968"/>
<dbReference type="Gene3D" id="2.60.40.10">
    <property type="entry name" value="Immunoglobulins"/>
    <property type="match status" value="2"/>
</dbReference>
<evidence type="ECO:0000313" key="2">
    <source>
        <dbReference type="EMBL" id="SKB80359.1"/>
    </source>
</evidence>
<keyword evidence="1" id="KW-1133">Transmembrane helix</keyword>
<dbReference type="Pfam" id="PF10670">
    <property type="entry name" value="DUF4198"/>
    <property type="match status" value="1"/>
</dbReference>
<reference evidence="3" key="1">
    <citation type="submission" date="2017-02" db="EMBL/GenBank/DDBJ databases">
        <authorList>
            <person name="Varghese N."/>
            <person name="Submissions S."/>
        </authorList>
    </citation>
    <scope>NUCLEOTIDE SEQUENCE [LARGE SCALE GENOMIC DNA]</scope>
    <source>
        <strain evidence="3">DSM 22270</strain>
    </source>
</reference>
<dbReference type="InterPro" id="IPR013783">
    <property type="entry name" value="Ig-like_fold"/>
</dbReference>
<evidence type="ECO:0000313" key="3">
    <source>
        <dbReference type="Proteomes" id="UP000190897"/>
    </source>
</evidence>
<feature type="transmembrane region" description="Helical" evidence="1">
    <location>
        <begin position="21"/>
        <end position="42"/>
    </location>
</feature>
<keyword evidence="1" id="KW-0472">Membrane</keyword>